<comment type="caution">
    <text evidence="2">The sequence shown here is derived from an EMBL/GenBank/DDBJ whole genome shotgun (WGS) entry which is preliminary data.</text>
</comment>
<gene>
    <name evidence="2" type="ORF">PBRASI_LOCUS10113</name>
</gene>
<evidence type="ECO:0000313" key="3">
    <source>
        <dbReference type="Proteomes" id="UP000789739"/>
    </source>
</evidence>
<evidence type="ECO:0000313" key="2">
    <source>
        <dbReference type="EMBL" id="CAG8647666.1"/>
    </source>
</evidence>
<accession>A0A9N9DUC3</accession>
<dbReference type="InterPro" id="IPR013761">
    <property type="entry name" value="SAM/pointed_sf"/>
</dbReference>
<proteinExistence type="predicted"/>
<name>A0A9N9DUC3_9GLOM</name>
<feature type="non-terminal residue" evidence="2">
    <location>
        <position position="342"/>
    </location>
</feature>
<dbReference type="Proteomes" id="UP000789739">
    <property type="component" value="Unassembled WGS sequence"/>
</dbReference>
<dbReference type="SUPFAM" id="SSF47769">
    <property type="entry name" value="SAM/Pointed domain"/>
    <property type="match status" value="1"/>
</dbReference>
<protein>
    <submittedName>
        <fullName evidence="2">7597_t:CDS:1</fullName>
    </submittedName>
</protein>
<sequence>MSDNMLAIPPGLPENVRDWKSSQVLEFFNANSEQYDLVEQDIKMIGENRVGGIALLRLTTEELRGIGLPLGPAVATAELIDELKRDKGVESARENNDKVLTQLERIEKKIEDFRKDKSAIQISSINTEYFTKIIEYISLDYETTTFEAEGLDLNLNKRIGPFQWSAEAERSQSNRYNPYITNKILKLGSFQRLGYYDTTNDNTFLTTSTDIKTLWYYGSSHTNTLQIMTGLIAVDLKSKYTVLAVLTDLMDDWHFYWLRDKKIIGLKLERVNAVALLRKNIESAERELEQLGKQASSQVHGCQESDLSIMSIGTVLEPGLPTSEVEPVPKRQKFRHIVGSSN</sequence>
<dbReference type="OrthoDB" id="74661at2759"/>
<dbReference type="AlphaFoldDB" id="A0A9N9DUC3"/>
<evidence type="ECO:0000256" key="1">
    <source>
        <dbReference type="SAM" id="Coils"/>
    </source>
</evidence>
<dbReference type="Gene3D" id="1.10.150.50">
    <property type="entry name" value="Transcription Factor, Ets-1"/>
    <property type="match status" value="1"/>
</dbReference>
<keyword evidence="1" id="KW-0175">Coiled coil</keyword>
<organism evidence="2 3">
    <name type="scientific">Paraglomus brasilianum</name>
    <dbReference type="NCBI Taxonomy" id="144538"/>
    <lineage>
        <taxon>Eukaryota</taxon>
        <taxon>Fungi</taxon>
        <taxon>Fungi incertae sedis</taxon>
        <taxon>Mucoromycota</taxon>
        <taxon>Glomeromycotina</taxon>
        <taxon>Glomeromycetes</taxon>
        <taxon>Paraglomerales</taxon>
        <taxon>Paraglomeraceae</taxon>
        <taxon>Paraglomus</taxon>
    </lineage>
</organism>
<dbReference type="EMBL" id="CAJVPI010002681">
    <property type="protein sequence ID" value="CAG8647666.1"/>
    <property type="molecule type" value="Genomic_DNA"/>
</dbReference>
<feature type="coiled-coil region" evidence="1">
    <location>
        <begin position="89"/>
        <end position="123"/>
    </location>
</feature>
<keyword evidence="3" id="KW-1185">Reference proteome</keyword>
<reference evidence="2" key="1">
    <citation type="submission" date="2021-06" db="EMBL/GenBank/DDBJ databases">
        <authorList>
            <person name="Kallberg Y."/>
            <person name="Tangrot J."/>
            <person name="Rosling A."/>
        </authorList>
    </citation>
    <scope>NUCLEOTIDE SEQUENCE</scope>
    <source>
        <strain evidence="2">BR232B</strain>
    </source>
</reference>